<keyword evidence="3 10" id="KW-0812">Transmembrane</keyword>
<evidence type="ECO:0000256" key="4">
    <source>
        <dbReference type="ARBA" id="ARBA00022989"/>
    </source>
</evidence>
<keyword evidence="4 10" id="KW-1133">Transmembrane helix</keyword>
<comment type="caution">
    <text evidence="11">The sequence shown here is derived from an EMBL/GenBank/DDBJ whole genome shotgun (WGS) entry which is preliminary data.</text>
</comment>
<comment type="subcellular location">
    <subcellularLocation>
        <location evidence="1">Membrane</location>
        <topology evidence="1">Multi-pass membrane protein</topology>
    </subcellularLocation>
</comment>
<dbReference type="RefSeq" id="WP_214506647.1">
    <property type="nucleotide sequence ID" value="NZ_JAHEPS010000002.1"/>
</dbReference>
<evidence type="ECO:0000256" key="8">
    <source>
        <dbReference type="ARBA" id="ARBA00023214"/>
    </source>
</evidence>
<evidence type="ECO:0000313" key="11">
    <source>
        <dbReference type="EMBL" id="MBT1444465.1"/>
    </source>
</evidence>
<dbReference type="InterPro" id="IPR050368">
    <property type="entry name" value="ClC-type_chloride_channel"/>
</dbReference>
<dbReference type="InterPro" id="IPR001807">
    <property type="entry name" value="ClC"/>
</dbReference>
<feature type="transmembrane region" description="Helical" evidence="10">
    <location>
        <begin position="35"/>
        <end position="56"/>
    </location>
</feature>
<evidence type="ECO:0000256" key="5">
    <source>
        <dbReference type="ARBA" id="ARBA00023065"/>
    </source>
</evidence>
<keyword evidence="7" id="KW-0869">Chloride channel</keyword>
<gene>
    <name evidence="11" type="ORF">KJI95_07980</name>
</gene>
<sequence length="571" mass="61714">MKFKSRLDAFRRLAKGYLHTTLRDKLSQARVSTQLCALALCFALIASVVIILFRLLLEGANSVTGIEQMDIHDVVYDWRALLPLLGALLIWLVATLGSKRYRRMGIAYVLHRYKLHYGKIPLQSAAGQFFQALIALASNFSVGREGPAIHLGAVSASVLAEKFKLPDNSVRIMCASGIAAGIAATFNAPLAAVVFVFEVIVREYKLHYFFPIMISAICGAVTSQLVFGNIHEYDSIQVIRIPLDHYPLLLLGGLGLGVAAAAFNWTLLKVTATGQHWPLIIRLLIAGSVTTIIGIALPQSLGSGDLAINAVIADNPELLLLIAVLIGKMVATIAAIGLGIPGGLIGPLYGIGALLGGILALISAMLFPSIAPYVGLYTVIGMTAMMGVCLSAPLAALVALLELTNDAAIILPAMFVTIPAYLVAYQWLRADSILLRQLDIMGLGYKVPPLNQGLQLLGVRALMNRRFVVVKNDDALLLEVLKRAEGRPVLVRGDEGDIQMLRLEMHSFDDTTTLSRQPMQGLPDSATLDEVYSLLSPKRTGEVYIYQGSRDNLVGVISWSNLQQEIRSGQL</sequence>
<dbReference type="Pfam" id="PF00654">
    <property type="entry name" value="Voltage_CLC"/>
    <property type="match status" value="1"/>
</dbReference>
<dbReference type="PANTHER" id="PTHR43427:SF6">
    <property type="entry name" value="CHLORIDE CHANNEL PROTEIN CLC-E"/>
    <property type="match status" value="1"/>
</dbReference>
<feature type="transmembrane region" description="Helical" evidence="10">
    <location>
        <begin position="407"/>
        <end position="428"/>
    </location>
</feature>
<keyword evidence="9" id="KW-0407">Ion channel</keyword>
<dbReference type="Proteomes" id="UP001195903">
    <property type="component" value="Unassembled WGS sequence"/>
</dbReference>
<evidence type="ECO:0000313" key="12">
    <source>
        <dbReference type="Proteomes" id="UP001195903"/>
    </source>
</evidence>
<evidence type="ECO:0000256" key="9">
    <source>
        <dbReference type="ARBA" id="ARBA00023303"/>
    </source>
</evidence>
<evidence type="ECO:0000256" key="7">
    <source>
        <dbReference type="ARBA" id="ARBA00023173"/>
    </source>
</evidence>
<organism evidence="11 12">
    <name type="scientific">Shewanella jiangmenensis</name>
    <dbReference type="NCBI Taxonomy" id="2837387"/>
    <lineage>
        <taxon>Bacteria</taxon>
        <taxon>Pseudomonadati</taxon>
        <taxon>Pseudomonadota</taxon>
        <taxon>Gammaproteobacteria</taxon>
        <taxon>Alteromonadales</taxon>
        <taxon>Shewanellaceae</taxon>
        <taxon>Shewanella</taxon>
    </lineage>
</organism>
<evidence type="ECO:0000256" key="1">
    <source>
        <dbReference type="ARBA" id="ARBA00004141"/>
    </source>
</evidence>
<reference evidence="11 12" key="1">
    <citation type="submission" date="2021-05" db="EMBL/GenBank/DDBJ databases">
        <title>Shewanella sp. JM162201.</title>
        <authorList>
            <person name="Xu S."/>
            <person name="Li A."/>
        </authorList>
    </citation>
    <scope>NUCLEOTIDE SEQUENCE [LARGE SCALE GENOMIC DNA]</scope>
    <source>
        <strain evidence="11 12">JM162201</strain>
    </source>
</reference>
<feature type="transmembrane region" description="Helical" evidence="10">
    <location>
        <begin position="172"/>
        <end position="196"/>
    </location>
</feature>
<dbReference type="Gene3D" id="1.10.3080.10">
    <property type="entry name" value="Clc chloride channel"/>
    <property type="match status" value="1"/>
</dbReference>
<feature type="transmembrane region" description="Helical" evidence="10">
    <location>
        <begin position="208"/>
        <end position="227"/>
    </location>
</feature>
<keyword evidence="12" id="KW-1185">Reference proteome</keyword>
<proteinExistence type="predicted"/>
<keyword evidence="5" id="KW-0406">Ion transport</keyword>
<evidence type="ECO:0000256" key="6">
    <source>
        <dbReference type="ARBA" id="ARBA00023136"/>
    </source>
</evidence>
<keyword evidence="8" id="KW-0868">Chloride</keyword>
<dbReference type="PANTHER" id="PTHR43427">
    <property type="entry name" value="CHLORIDE CHANNEL PROTEIN CLC-E"/>
    <property type="match status" value="1"/>
</dbReference>
<accession>A0ABS5V221</accession>
<feature type="transmembrane region" description="Helical" evidence="10">
    <location>
        <begin position="346"/>
        <end position="367"/>
    </location>
</feature>
<evidence type="ECO:0000256" key="2">
    <source>
        <dbReference type="ARBA" id="ARBA00022448"/>
    </source>
</evidence>
<feature type="transmembrane region" description="Helical" evidence="10">
    <location>
        <begin position="374"/>
        <end position="401"/>
    </location>
</feature>
<evidence type="ECO:0000256" key="10">
    <source>
        <dbReference type="SAM" id="Phobius"/>
    </source>
</evidence>
<evidence type="ECO:0000256" key="3">
    <source>
        <dbReference type="ARBA" id="ARBA00022692"/>
    </source>
</evidence>
<dbReference type="PRINTS" id="PR00762">
    <property type="entry name" value="CLCHANNEL"/>
</dbReference>
<protein>
    <submittedName>
        <fullName evidence="11">Chloride channel protein</fullName>
    </submittedName>
</protein>
<keyword evidence="6 10" id="KW-0472">Membrane</keyword>
<feature type="transmembrane region" description="Helical" evidence="10">
    <location>
        <begin position="76"/>
        <end position="94"/>
    </location>
</feature>
<feature type="transmembrane region" description="Helical" evidence="10">
    <location>
        <begin position="279"/>
        <end position="297"/>
    </location>
</feature>
<keyword evidence="2" id="KW-0813">Transport</keyword>
<dbReference type="EMBL" id="JAHEPS010000002">
    <property type="protein sequence ID" value="MBT1444465.1"/>
    <property type="molecule type" value="Genomic_DNA"/>
</dbReference>
<dbReference type="InterPro" id="IPR014743">
    <property type="entry name" value="Cl-channel_core"/>
</dbReference>
<feature type="transmembrane region" description="Helical" evidence="10">
    <location>
        <begin position="248"/>
        <end position="267"/>
    </location>
</feature>
<dbReference type="CDD" id="cd00400">
    <property type="entry name" value="Voltage_gated_ClC"/>
    <property type="match status" value="1"/>
</dbReference>
<dbReference type="SUPFAM" id="SSF81340">
    <property type="entry name" value="Clc chloride channel"/>
    <property type="match status" value="1"/>
</dbReference>
<name>A0ABS5V221_9GAMM</name>
<feature type="transmembrane region" description="Helical" evidence="10">
    <location>
        <begin position="318"/>
        <end position="340"/>
    </location>
</feature>